<keyword evidence="1" id="KW-0472">Membrane</keyword>
<keyword evidence="3" id="KW-1185">Reference proteome</keyword>
<reference evidence="2 3" key="1">
    <citation type="journal article" date="2013" name="BMC Genomics">
        <title>Reconstruction of the lipid metabolism for the microalga Monoraphidium neglectum from its genome sequence reveals characteristics suitable for biofuel production.</title>
        <authorList>
            <person name="Bogen C."/>
            <person name="Al-Dilaimi A."/>
            <person name="Albersmeier A."/>
            <person name="Wichmann J."/>
            <person name="Grundmann M."/>
            <person name="Rupp O."/>
            <person name="Lauersen K.J."/>
            <person name="Blifernez-Klassen O."/>
            <person name="Kalinowski J."/>
            <person name="Goesmann A."/>
            <person name="Mussgnug J.H."/>
            <person name="Kruse O."/>
        </authorList>
    </citation>
    <scope>NUCLEOTIDE SEQUENCE [LARGE SCALE GENOMIC DNA]</scope>
    <source>
        <strain evidence="2 3">SAG 48.87</strain>
    </source>
</reference>
<evidence type="ECO:0000256" key="1">
    <source>
        <dbReference type="SAM" id="Phobius"/>
    </source>
</evidence>
<dbReference type="RefSeq" id="XP_013895038.1">
    <property type="nucleotide sequence ID" value="XM_014039584.1"/>
</dbReference>
<dbReference type="AlphaFoldDB" id="A0A0D2KJK5"/>
<dbReference type="EMBL" id="KK103200">
    <property type="protein sequence ID" value="KIY96018.1"/>
    <property type="molecule type" value="Genomic_DNA"/>
</dbReference>
<dbReference type="KEGG" id="mng:MNEG_11945"/>
<name>A0A0D2KJK5_9CHLO</name>
<proteinExistence type="predicted"/>
<organism evidence="2 3">
    <name type="scientific">Monoraphidium neglectum</name>
    <dbReference type="NCBI Taxonomy" id="145388"/>
    <lineage>
        <taxon>Eukaryota</taxon>
        <taxon>Viridiplantae</taxon>
        <taxon>Chlorophyta</taxon>
        <taxon>core chlorophytes</taxon>
        <taxon>Chlorophyceae</taxon>
        <taxon>CS clade</taxon>
        <taxon>Sphaeropleales</taxon>
        <taxon>Selenastraceae</taxon>
        <taxon>Monoraphidium</taxon>
    </lineage>
</organism>
<feature type="transmembrane region" description="Helical" evidence="1">
    <location>
        <begin position="86"/>
        <end position="112"/>
    </location>
</feature>
<gene>
    <name evidence="2" type="ORF">MNEG_11945</name>
</gene>
<evidence type="ECO:0000313" key="3">
    <source>
        <dbReference type="Proteomes" id="UP000054498"/>
    </source>
</evidence>
<dbReference type="Proteomes" id="UP000054498">
    <property type="component" value="Unassembled WGS sequence"/>
</dbReference>
<feature type="transmembrane region" description="Helical" evidence="1">
    <location>
        <begin position="141"/>
        <end position="160"/>
    </location>
</feature>
<accession>A0A0D2KJK5</accession>
<dbReference type="OrthoDB" id="426882at2759"/>
<protein>
    <submittedName>
        <fullName evidence="2">Uncharacterized protein</fullName>
    </submittedName>
</protein>
<feature type="transmembrane region" description="Helical" evidence="1">
    <location>
        <begin position="118"/>
        <end position="134"/>
    </location>
</feature>
<keyword evidence="1" id="KW-0812">Transmembrane</keyword>
<sequence length="176" mass="18770">MTQGHTLYTRGTASSWSRQYYMPATADLAVLTWRKWLDGFGAALPVLPKAAGDAPPLPPREEVFDRYNQHTKHCPHCRATLHNTNVALVVFGTLAAVAAASAIIGVAVHLGLGAADTAGGYIGLAASAGSWIGLKAAGVRFALWAAKAAVAAMAVTAGLWRFRKLFIYEDYIHAHR</sequence>
<keyword evidence="1" id="KW-1133">Transmembrane helix</keyword>
<dbReference type="GeneID" id="25729258"/>
<evidence type="ECO:0000313" key="2">
    <source>
        <dbReference type="EMBL" id="KIY96018.1"/>
    </source>
</evidence>